<evidence type="ECO:0000256" key="2">
    <source>
        <dbReference type="ARBA" id="ARBA00008098"/>
    </source>
</evidence>
<reference evidence="5" key="1">
    <citation type="journal article" date="2015" name="PLoS ONE">
        <title>Transcriptome-Based Identification of Highly Similar Odorant-Binding Proteins among Neotropical Stink Bugs and Their Egg Parasitoid.</title>
        <authorList>
            <person name="Farias L.R."/>
            <person name="Schimmelpfeng P.H."/>
            <person name="Togawa R.C."/>
            <person name="Costa M.M."/>
            <person name="Grynberg P."/>
            <person name="Martins N.F."/>
            <person name="Borges M."/>
            <person name="Blassioli-Moraes M.C."/>
            <person name="Laumann R.A."/>
            <person name="Bao S.N."/>
            <person name="Paula D.P."/>
        </authorList>
    </citation>
    <scope>NUCLEOTIDE SEQUENCE</scope>
</reference>
<proteinExistence type="evidence at transcript level"/>
<sequence length="172" mass="18967">MQLIILASAFAAAAAATTKVTELKCVPPSSAPEKIETMLTQCQYEIKQALLQEALEVLGEPKEKIRREKRATFSNEERRVAGCLLQCIYRKMGALDGSNLPKATGLVELFTEGVTDKNYYLATIQGVQQCMAKEIKQINANGTFTEGYTCDVAYDLFMCVSKQIEEICGILP</sequence>
<organism evidence="5">
    <name type="scientific">Euschistus heros</name>
    <name type="common">Neotropical brown stink bug</name>
    <dbReference type="NCBI Taxonomy" id="437493"/>
    <lineage>
        <taxon>Eukaryota</taxon>
        <taxon>Metazoa</taxon>
        <taxon>Ecdysozoa</taxon>
        <taxon>Arthropoda</taxon>
        <taxon>Hexapoda</taxon>
        <taxon>Insecta</taxon>
        <taxon>Pterygota</taxon>
        <taxon>Neoptera</taxon>
        <taxon>Paraneoptera</taxon>
        <taxon>Hemiptera</taxon>
        <taxon>Heteroptera</taxon>
        <taxon>Panheteroptera</taxon>
        <taxon>Pentatomomorpha</taxon>
        <taxon>Pentatomoidea</taxon>
        <taxon>Pentatomidae</taxon>
        <taxon>Pentatominae</taxon>
        <taxon>Euschistus</taxon>
    </lineage>
</organism>
<keyword evidence="4" id="KW-0732">Signal</keyword>
<evidence type="ECO:0000313" key="5">
    <source>
        <dbReference type="EMBL" id="AIU64822.1"/>
    </source>
</evidence>
<dbReference type="AlphaFoldDB" id="A0A097QHA8"/>
<evidence type="ECO:0000256" key="4">
    <source>
        <dbReference type="SAM" id="SignalP"/>
    </source>
</evidence>
<dbReference type="Gene3D" id="1.10.238.20">
    <property type="entry name" value="Pheromone/general odorant binding protein domain"/>
    <property type="match status" value="1"/>
</dbReference>
<name>A0A097QHA8_EUSHE</name>
<dbReference type="InterPro" id="IPR006170">
    <property type="entry name" value="PBP/GOBP"/>
</dbReference>
<dbReference type="Pfam" id="PF01395">
    <property type="entry name" value="PBP_GOBP"/>
    <property type="match status" value="1"/>
</dbReference>
<dbReference type="InterPro" id="IPR052295">
    <property type="entry name" value="Odorant-binding_protein"/>
</dbReference>
<dbReference type="SUPFAM" id="SSF47565">
    <property type="entry name" value="Insect pheromone/odorant-binding proteins"/>
    <property type="match status" value="1"/>
</dbReference>
<dbReference type="InterPro" id="IPR036728">
    <property type="entry name" value="PBP_GOBP_sf"/>
</dbReference>
<keyword evidence="3" id="KW-0964">Secreted</keyword>
<protein>
    <submittedName>
        <fullName evidence="5">Putative odorant-binding protein 5</fullName>
    </submittedName>
</protein>
<evidence type="ECO:0000256" key="1">
    <source>
        <dbReference type="ARBA" id="ARBA00004613"/>
    </source>
</evidence>
<dbReference type="GO" id="GO:0005549">
    <property type="term" value="F:odorant binding"/>
    <property type="evidence" value="ECO:0007669"/>
    <property type="project" value="InterPro"/>
</dbReference>
<dbReference type="PANTHER" id="PTHR21066:SF18">
    <property type="entry name" value="ODORANT-BINDING PROTEIN 73A, ISOFORM B"/>
    <property type="match status" value="1"/>
</dbReference>
<comment type="subcellular location">
    <subcellularLocation>
        <location evidence="1">Secreted</location>
    </subcellularLocation>
</comment>
<dbReference type="PANTHER" id="PTHR21066">
    <property type="entry name" value="ODORANT-BINDING PROTEIN 59A-RELATED"/>
    <property type="match status" value="1"/>
</dbReference>
<comment type="similarity">
    <text evidence="2">Belongs to the PBP/GOBP family.</text>
</comment>
<dbReference type="EMBL" id="KM213230">
    <property type="protein sequence ID" value="AIU64822.1"/>
    <property type="molecule type" value="mRNA"/>
</dbReference>
<evidence type="ECO:0000256" key="3">
    <source>
        <dbReference type="ARBA" id="ARBA00022525"/>
    </source>
</evidence>
<dbReference type="GO" id="GO:0005576">
    <property type="term" value="C:extracellular region"/>
    <property type="evidence" value="ECO:0007669"/>
    <property type="project" value="UniProtKB-SubCell"/>
</dbReference>
<accession>A0A097QHA8</accession>
<feature type="signal peptide" evidence="4">
    <location>
        <begin position="1"/>
        <end position="15"/>
    </location>
</feature>
<feature type="chain" id="PRO_5012158464" evidence="4">
    <location>
        <begin position="16"/>
        <end position="172"/>
    </location>
</feature>